<gene>
    <name evidence="4" type="ORF">AR543_p0148</name>
</gene>
<dbReference type="InterPro" id="IPR050832">
    <property type="entry name" value="Bact_Acetyltransf"/>
</dbReference>
<dbReference type="Proteomes" id="UP000078148">
    <property type="component" value="Plasmid unnamed1"/>
</dbReference>
<dbReference type="SUPFAM" id="SSF55729">
    <property type="entry name" value="Acyl-CoA N-acyltransferases (Nat)"/>
    <property type="match status" value="1"/>
</dbReference>
<evidence type="ECO:0000313" key="4">
    <source>
        <dbReference type="EMBL" id="ARR10756.1"/>
    </source>
</evidence>
<evidence type="ECO:0000256" key="2">
    <source>
        <dbReference type="ARBA" id="ARBA00023315"/>
    </source>
</evidence>
<name>A0A1X9T4G2_9BACL</name>
<evidence type="ECO:0000313" key="5">
    <source>
        <dbReference type="Proteomes" id="UP000078148"/>
    </source>
</evidence>
<keyword evidence="4" id="KW-0614">Plasmid</keyword>
<dbReference type="InterPro" id="IPR039470">
    <property type="entry name" value="Nuc_deoxyri_tr2"/>
</dbReference>
<reference evidence="4 5" key="1">
    <citation type="journal article" date="2016" name="Int. J. Syst. Evol. Microbiol.">
        <title>Paenibacillus damxungensis sp. nov., isolated from raw yak (Bos grunniens) milk.</title>
        <authorList>
            <person name="Wu Z."/>
            <person name="Gao C."/>
            <person name="Han J."/>
            <person name="Liu Z."/>
        </authorList>
    </citation>
    <scope>NUCLEOTIDE SEQUENCE [LARGE SCALE GENOMIC DNA]</scope>
    <source>
        <strain evidence="4 5">BD3526</strain>
        <plasmid evidence="4 5">unnamed1</plasmid>
    </source>
</reference>
<dbReference type="PROSITE" id="PS51186">
    <property type="entry name" value="GNAT"/>
    <property type="match status" value="1"/>
</dbReference>
<keyword evidence="2" id="KW-0012">Acyltransferase</keyword>
<dbReference type="InterPro" id="IPR000182">
    <property type="entry name" value="GNAT_dom"/>
</dbReference>
<proteinExistence type="predicted"/>
<dbReference type="InterPro" id="IPR016181">
    <property type="entry name" value="Acyl_CoA_acyltransferase"/>
</dbReference>
<dbReference type="OrthoDB" id="275473at2"/>
<dbReference type="AlphaFoldDB" id="A0A1X9T4G2"/>
<dbReference type="Pfam" id="PF15891">
    <property type="entry name" value="Nuc_deoxyri_tr2"/>
    <property type="match status" value="1"/>
</dbReference>
<sequence length="320" mass="35876">MKIIHVFEKIPTILGPSIMLLGPSSLDEKVTAWRQEAIQHLQATGFDGTILIPEPRSRGSHVDYPLHLEWVLQACQQADVLLFWIPRHLVHMPALKTNVEVGMFIRSNKFMLGAPPDAQKMHYIRTLAAHYGHCCYETLPELLQAAQVRLQALWQQSSVRGIRQLRHDDVPQLAALYGQQEEGQVSAADLEQASRMLLQSEEKGDRLIGYFRQGELIGCLSMHFMMQALPGQPAERKAYLSSVIVGGDYQFQGIGTELVQHALQLAEQAGATGVQVQAVAGNHAVQRMLDKNGFLMEDLNFHFRFAKATWPANKPEVQLV</sequence>
<geneLocation type="plasmid" evidence="4 5">
    <name>unnamed1</name>
</geneLocation>
<dbReference type="Gene3D" id="3.40.50.450">
    <property type="match status" value="1"/>
</dbReference>
<dbReference type="Gene3D" id="3.40.630.30">
    <property type="match status" value="1"/>
</dbReference>
<dbReference type="PANTHER" id="PTHR43877:SF1">
    <property type="entry name" value="ACETYLTRANSFERASE"/>
    <property type="match status" value="1"/>
</dbReference>
<evidence type="ECO:0000256" key="1">
    <source>
        <dbReference type="ARBA" id="ARBA00022679"/>
    </source>
</evidence>
<accession>A0A1X9T4G2</accession>
<dbReference type="RefSeq" id="WP_087071455.1">
    <property type="nucleotide sequence ID" value="NZ_CP021170.1"/>
</dbReference>
<organism evidence="4 5">
    <name type="scientific">Paenibacillus bovis</name>
    <dbReference type="NCBI Taxonomy" id="1616788"/>
    <lineage>
        <taxon>Bacteria</taxon>
        <taxon>Bacillati</taxon>
        <taxon>Bacillota</taxon>
        <taxon>Bacilli</taxon>
        <taxon>Bacillales</taxon>
        <taxon>Paenibacillaceae</taxon>
        <taxon>Paenibacillus</taxon>
    </lineage>
</organism>
<dbReference type="EMBL" id="CP021170">
    <property type="protein sequence ID" value="ARR10756.1"/>
    <property type="molecule type" value="Genomic_DNA"/>
</dbReference>
<keyword evidence="1" id="KW-0808">Transferase</keyword>
<dbReference type="GO" id="GO:0016747">
    <property type="term" value="F:acyltransferase activity, transferring groups other than amino-acyl groups"/>
    <property type="evidence" value="ECO:0007669"/>
    <property type="project" value="InterPro"/>
</dbReference>
<feature type="domain" description="N-acetyltransferase" evidence="3">
    <location>
        <begin position="160"/>
        <end position="316"/>
    </location>
</feature>
<dbReference type="PANTHER" id="PTHR43877">
    <property type="entry name" value="AMINOALKYLPHOSPHONATE N-ACETYLTRANSFERASE-RELATED-RELATED"/>
    <property type="match status" value="1"/>
</dbReference>
<protein>
    <recommendedName>
        <fullName evidence="3">N-acetyltransferase domain-containing protein</fullName>
    </recommendedName>
</protein>
<keyword evidence="5" id="KW-1185">Reference proteome</keyword>
<evidence type="ECO:0000259" key="3">
    <source>
        <dbReference type="PROSITE" id="PS51186"/>
    </source>
</evidence>
<dbReference type="KEGG" id="pbv:AR543_p0148"/>
<dbReference type="Pfam" id="PF00583">
    <property type="entry name" value="Acetyltransf_1"/>
    <property type="match status" value="1"/>
</dbReference>
<dbReference type="CDD" id="cd04301">
    <property type="entry name" value="NAT_SF"/>
    <property type="match status" value="1"/>
</dbReference>